<evidence type="ECO:0000313" key="11">
    <source>
        <dbReference type="Proteomes" id="UP001415857"/>
    </source>
</evidence>
<reference evidence="10 11" key="1">
    <citation type="journal article" date="2024" name="Plant J.">
        <title>Genome sequences and population genomics reveal climatic adaptation and genomic divergence between two closely related sweetgum species.</title>
        <authorList>
            <person name="Xu W.Q."/>
            <person name="Ren C.Q."/>
            <person name="Zhang X.Y."/>
            <person name="Comes H.P."/>
            <person name="Liu X.H."/>
            <person name="Li Y.G."/>
            <person name="Kettle C.J."/>
            <person name="Jalonen R."/>
            <person name="Gaisberger H."/>
            <person name="Ma Y.Z."/>
            <person name="Qiu Y.X."/>
        </authorList>
    </citation>
    <scope>NUCLEOTIDE SEQUENCE [LARGE SCALE GENOMIC DNA]</scope>
    <source>
        <strain evidence="10">Hangzhou</strain>
    </source>
</reference>
<evidence type="ECO:0000256" key="8">
    <source>
        <dbReference type="PROSITE-ProRule" id="PRU10052"/>
    </source>
</evidence>
<gene>
    <name evidence="10" type="ORF">L1049_021144</name>
</gene>
<dbReference type="GO" id="GO:0005975">
    <property type="term" value="P:carbohydrate metabolic process"/>
    <property type="evidence" value="ECO:0007669"/>
    <property type="project" value="InterPro"/>
</dbReference>
<protein>
    <recommendedName>
        <fullName evidence="12">Polygalacturonase</fullName>
    </recommendedName>
</protein>
<keyword evidence="3" id="KW-0134">Cell wall</keyword>
<dbReference type="Gene3D" id="2.160.20.10">
    <property type="entry name" value="Single-stranded right-handed beta-helix, Pectin lyase-like"/>
    <property type="match status" value="3"/>
</dbReference>
<comment type="subcellular location">
    <subcellularLocation>
        <location evidence="1">Secreted</location>
        <location evidence="1">Cell wall</location>
    </subcellularLocation>
</comment>
<dbReference type="EMBL" id="JBBPBK010000001">
    <property type="protein sequence ID" value="KAK9293157.1"/>
    <property type="molecule type" value="Genomic_DNA"/>
</dbReference>
<keyword evidence="11" id="KW-1185">Reference proteome</keyword>
<evidence type="ECO:0000256" key="9">
    <source>
        <dbReference type="RuleBase" id="RU361169"/>
    </source>
</evidence>
<dbReference type="SUPFAM" id="SSF51126">
    <property type="entry name" value="Pectin lyase-like"/>
    <property type="match status" value="2"/>
</dbReference>
<dbReference type="PROSITE" id="PS00502">
    <property type="entry name" value="POLYGALACTURONASE"/>
    <property type="match status" value="1"/>
</dbReference>
<dbReference type="AlphaFoldDB" id="A0AAP0SA76"/>
<evidence type="ECO:0000256" key="4">
    <source>
        <dbReference type="ARBA" id="ARBA00022525"/>
    </source>
</evidence>
<evidence type="ECO:0000256" key="6">
    <source>
        <dbReference type="ARBA" id="ARBA00023295"/>
    </source>
</evidence>
<dbReference type="GO" id="GO:0004650">
    <property type="term" value="F:polygalacturonase activity"/>
    <property type="evidence" value="ECO:0007669"/>
    <property type="project" value="InterPro"/>
</dbReference>
<dbReference type="Pfam" id="PF00295">
    <property type="entry name" value="Glyco_hydro_28"/>
    <property type="match status" value="3"/>
</dbReference>
<keyword evidence="4" id="KW-0964">Secreted</keyword>
<evidence type="ECO:0000256" key="7">
    <source>
        <dbReference type="ARBA" id="ARBA00023316"/>
    </source>
</evidence>
<dbReference type="InterPro" id="IPR012334">
    <property type="entry name" value="Pectin_lyas_fold"/>
</dbReference>
<dbReference type="GO" id="GO:0071555">
    <property type="term" value="P:cell wall organization"/>
    <property type="evidence" value="ECO:0007669"/>
    <property type="project" value="UniProtKB-KW"/>
</dbReference>
<evidence type="ECO:0000256" key="3">
    <source>
        <dbReference type="ARBA" id="ARBA00022512"/>
    </source>
</evidence>
<dbReference type="InterPro" id="IPR000743">
    <property type="entry name" value="Glyco_hydro_28"/>
</dbReference>
<accession>A0AAP0SA76</accession>
<keyword evidence="7" id="KW-0961">Cell wall biogenesis/degradation</keyword>
<evidence type="ECO:0000313" key="10">
    <source>
        <dbReference type="EMBL" id="KAK9293157.1"/>
    </source>
</evidence>
<keyword evidence="5 9" id="KW-0378">Hydrolase</keyword>
<evidence type="ECO:0008006" key="12">
    <source>
        <dbReference type="Google" id="ProtNLM"/>
    </source>
</evidence>
<dbReference type="InterPro" id="IPR011050">
    <property type="entry name" value="Pectin_lyase_fold/virulence"/>
</dbReference>
<comment type="similarity">
    <text evidence="2 9">Belongs to the glycosyl hydrolase 28 family.</text>
</comment>
<proteinExistence type="inferred from homology"/>
<evidence type="ECO:0000256" key="1">
    <source>
        <dbReference type="ARBA" id="ARBA00004191"/>
    </source>
</evidence>
<dbReference type="FunFam" id="2.160.20.10:FF:000111">
    <property type="entry name" value="Pectin lyase-like superfamily protein"/>
    <property type="match status" value="1"/>
</dbReference>
<evidence type="ECO:0000256" key="2">
    <source>
        <dbReference type="ARBA" id="ARBA00008834"/>
    </source>
</evidence>
<evidence type="ECO:0000256" key="5">
    <source>
        <dbReference type="ARBA" id="ARBA00022801"/>
    </source>
</evidence>
<dbReference type="PANTHER" id="PTHR31375">
    <property type="match status" value="1"/>
</dbReference>
<sequence length="412" mass="44691">MHNVENPIVIDQNYCPHNENCPGQESGIKISDVVYQNIRGTSATKIAVKFDCSSRHPCKGIRLENVDLTYQNEAAQSSCDNALGKAYGFVEPNSCLILLSSLFIFAVFQPSSASTAYNVMSFGAKPNGVTDSTQPFLNAWAAACASVDAPTIYVPKGRYLLQSAVFSGNCRSSDIRIQINGTLVAPMDYQVLGKANNWLSFEGVSGVSVYGGALDARGPSLWACKAAGLSRNIAIMDSSIKTGDDCVSIGPGTKNLWIERVSCGPGHGISIGSLAKDMEEEGVQNVTVKKTVFTGSTNGLRIKSWARPSEGFVQGIRFLGAVMRNVQNPIVIDQNYCPHNENCPGQVSGIKISDVLYRNIRGTSATEIAIKFDCSSKNPVYRDKTRKCKSHLPKSRRSIIVCQCNWKHLWLG</sequence>
<name>A0AAP0SA76_LIQFO</name>
<comment type="caution">
    <text evidence="10">The sequence shown here is derived from an EMBL/GenBank/DDBJ whole genome shotgun (WGS) entry which is preliminary data.</text>
</comment>
<feature type="active site" evidence="8">
    <location>
        <position position="267"/>
    </location>
</feature>
<keyword evidence="6 9" id="KW-0326">Glycosidase</keyword>
<organism evidence="10 11">
    <name type="scientific">Liquidambar formosana</name>
    <name type="common">Formosan gum</name>
    <dbReference type="NCBI Taxonomy" id="63359"/>
    <lineage>
        <taxon>Eukaryota</taxon>
        <taxon>Viridiplantae</taxon>
        <taxon>Streptophyta</taxon>
        <taxon>Embryophyta</taxon>
        <taxon>Tracheophyta</taxon>
        <taxon>Spermatophyta</taxon>
        <taxon>Magnoliopsida</taxon>
        <taxon>eudicotyledons</taxon>
        <taxon>Gunneridae</taxon>
        <taxon>Pentapetalae</taxon>
        <taxon>Saxifragales</taxon>
        <taxon>Altingiaceae</taxon>
        <taxon>Liquidambar</taxon>
    </lineage>
</organism>
<dbReference type="Proteomes" id="UP001415857">
    <property type="component" value="Unassembled WGS sequence"/>
</dbReference>